<keyword evidence="6" id="KW-0975">Bacterial flagellum</keyword>
<dbReference type="Proteomes" id="UP000326881">
    <property type="component" value="Plasmid unnamed"/>
</dbReference>
<dbReference type="NCBIfam" id="TIGR02492">
    <property type="entry name" value="flgK_ends"/>
    <property type="match status" value="1"/>
</dbReference>
<dbReference type="PANTHER" id="PTHR30033:SF1">
    <property type="entry name" value="FLAGELLAR HOOK-ASSOCIATED PROTEIN 1"/>
    <property type="match status" value="1"/>
</dbReference>
<comment type="subcellular location">
    <subcellularLocation>
        <location evidence="1">Bacterial flagellum</location>
    </subcellularLocation>
    <subcellularLocation>
        <location evidence="2">Secreted</location>
    </subcellularLocation>
</comment>
<dbReference type="AlphaFoldDB" id="A0A5Q0CFB6"/>
<sequence>MSLSAALNTTKSIFSTTSYQSSIVANNIANSSNTDYVRREAAVTTSLDGAQVVAVSRAQEDALLTQYLQANASDSGQQTLLDGLEQLRSILGGNDYETSPSTYLASFQEALQTFATSPSSTIAAQSAVTAAQDLANSLNEASDGVQSVRQDADAEIATQVDTLNTLLSQFQTANDAVKVATATGADTSSALDERDKLLKQISSIIGVTSVTRDNNDMALYTSDGTTLFETTARSVTFKATSTYVTGTEGNAVYVDGVALKAGEGSTTSADGSLQALLQLRDEVAPTFQAQLDEIAKSLVSAFSETDGTTTVPGLFVWTTSTGADGETPTSSDVINGIAATISVNSSVVTSEGGDPMNLRDGSVSGITDLNSDGNSGFSDNLNALYSALDTSRSFSSDAGLSSSVSIMSYASASIGWLEEYRSGATSAAENTSAALSRSDEAYSNETGVNLDEELTLLLDIEQSYKAATKLLNTINEMLQSLLDLGT</sequence>
<keyword evidence="5" id="KW-0964">Secreted</keyword>
<evidence type="ECO:0000256" key="6">
    <source>
        <dbReference type="ARBA" id="ARBA00023143"/>
    </source>
</evidence>
<dbReference type="InterPro" id="IPR010930">
    <property type="entry name" value="Flg_bb/hook_C_dom"/>
</dbReference>
<evidence type="ECO:0000259" key="8">
    <source>
        <dbReference type="Pfam" id="PF22638"/>
    </source>
</evidence>
<dbReference type="InterPro" id="IPR053927">
    <property type="entry name" value="FlgK_helical"/>
</dbReference>
<dbReference type="GO" id="GO:0005198">
    <property type="term" value="F:structural molecule activity"/>
    <property type="evidence" value="ECO:0007669"/>
    <property type="project" value="InterPro"/>
</dbReference>
<keyword evidence="9" id="KW-0282">Flagellum</keyword>
<feature type="domain" description="Flagellar basal-body/hook protein C-terminal" evidence="7">
    <location>
        <begin position="443"/>
        <end position="484"/>
    </location>
</feature>
<dbReference type="Pfam" id="PF06429">
    <property type="entry name" value="Flg_bbr_C"/>
    <property type="match status" value="1"/>
</dbReference>
<reference evidence="9 10" key="1">
    <citation type="submission" date="2019-08" db="EMBL/GenBank/DDBJ databases">
        <title>Prosopis cineraria nodule microbiome.</title>
        <authorList>
            <person name="Ali R."/>
            <person name="Chaluvadi S.R."/>
            <person name="Wang X."/>
        </authorList>
    </citation>
    <scope>NUCLEOTIDE SEQUENCE [LARGE SCALE GENOMIC DNA]</scope>
    <source>
        <strain evidence="9 10">BG7</strain>
        <plasmid evidence="9 10">unnamed</plasmid>
    </source>
</reference>
<evidence type="ECO:0000256" key="5">
    <source>
        <dbReference type="ARBA" id="ARBA00022525"/>
    </source>
</evidence>
<dbReference type="OrthoDB" id="7181295at2"/>
<keyword evidence="10" id="KW-1185">Reference proteome</keyword>
<dbReference type="InterPro" id="IPR002371">
    <property type="entry name" value="FlgK"/>
</dbReference>
<evidence type="ECO:0000313" key="9">
    <source>
        <dbReference type="EMBL" id="QFY62637.1"/>
    </source>
</evidence>
<evidence type="ECO:0000256" key="1">
    <source>
        <dbReference type="ARBA" id="ARBA00004365"/>
    </source>
</evidence>
<evidence type="ECO:0000259" key="7">
    <source>
        <dbReference type="Pfam" id="PF06429"/>
    </source>
</evidence>
<proteinExistence type="inferred from homology"/>
<evidence type="ECO:0000256" key="2">
    <source>
        <dbReference type="ARBA" id="ARBA00004613"/>
    </source>
</evidence>
<feature type="domain" description="Flagellar hook-associated protein FlgK helical" evidence="8">
    <location>
        <begin position="85"/>
        <end position="304"/>
    </location>
</feature>
<dbReference type="Pfam" id="PF22638">
    <property type="entry name" value="FlgK_D1"/>
    <property type="match status" value="1"/>
</dbReference>
<protein>
    <recommendedName>
        <fullName evidence="4">Flagellar hook-associated protein 1</fullName>
    </recommendedName>
</protein>
<dbReference type="KEGG" id="rgr:FZ934_19835"/>
<dbReference type="GO" id="GO:0044780">
    <property type="term" value="P:bacterial-type flagellum assembly"/>
    <property type="evidence" value="ECO:0007669"/>
    <property type="project" value="InterPro"/>
</dbReference>
<gene>
    <name evidence="9" type="primary">flgK</name>
    <name evidence="9" type="ORF">FZ934_19835</name>
</gene>
<keyword evidence="9" id="KW-0614">Plasmid</keyword>
<name>A0A5Q0CFB6_9HYPH</name>
<geneLocation type="plasmid" evidence="9 10">
    <name>unnamed</name>
</geneLocation>
<comment type="similarity">
    <text evidence="3">Belongs to the flagella basal body rod proteins family.</text>
</comment>
<keyword evidence="9" id="KW-0969">Cilium</keyword>
<organism evidence="9 10">
    <name type="scientific">Rhizobium grahamii</name>
    <dbReference type="NCBI Taxonomy" id="1120045"/>
    <lineage>
        <taxon>Bacteria</taxon>
        <taxon>Pseudomonadati</taxon>
        <taxon>Pseudomonadota</taxon>
        <taxon>Alphaproteobacteria</taxon>
        <taxon>Hyphomicrobiales</taxon>
        <taxon>Rhizobiaceae</taxon>
        <taxon>Rhizobium/Agrobacterium group</taxon>
        <taxon>Rhizobium</taxon>
    </lineage>
</organism>
<dbReference type="GO" id="GO:0005576">
    <property type="term" value="C:extracellular region"/>
    <property type="evidence" value="ECO:0007669"/>
    <property type="project" value="UniProtKB-SubCell"/>
</dbReference>
<dbReference type="SUPFAM" id="SSF64518">
    <property type="entry name" value="Phase 1 flagellin"/>
    <property type="match status" value="1"/>
</dbReference>
<accession>A0A5Q0CFB6</accession>
<dbReference type="PANTHER" id="PTHR30033">
    <property type="entry name" value="FLAGELLAR HOOK-ASSOCIATED PROTEIN 1"/>
    <property type="match status" value="1"/>
</dbReference>
<dbReference type="RefSeq" id="WP_153272626.1">
    <property type="nucleotide sequence ID" value="NZ_CP043499.1"/>
</dbReference>
<dbReference type="GO" id="GO:0009424">
    <property type="term" value="C:bacterial-type flagellum hook"/>
    <property type="evidence" value="ECO:0007669"/>
    <property type="project" value="InterPro"/>
</dbReference>
<keyword evidence="9" id="KW-0966">Cell projection</keyword>
<dbReference type="EMBL" id="CP043499">
    <property type="protein sequence ID" value="QFY62637.1"/>
    <property type="molecule type" value="Genomic_DNA"/>
</dbReference>
<evidence type="ECO:0000256" key="4">
    <source>
        <dbReference type="ARBA" id="ARBA00016244"/>
    </source>
</evidence>
<evidence type="ECO:0000256" key="3">
    <source>
        <dbReference type="ARBA" id="ARBA00009677"/>
    </source>
</evidence>
<evidence type="ECO:0000313" key="10">
    <source>
        <dbReference type="Proteomes" id="UP000326881"/>
    </source>
</evidence>